<gene>
    <name evidence="1" type="ORF">BDZ85DRAFT_51880</name>
</gene>
<dbReference type="Proteomes" id="UP000799538">
    <property type="component" value="Unassembled WGS sequence"/>
</dbReference>
<reference evidence="2" key="1">
    <citation type="journal article" date="2020" name="Stud. Mycol.">
        <title>101 Dothideomycetes genomes: A test case for predicting lifestyles and emergence of pathogens.</title>
        <authorList>
            <person name="Haridas S."/>
            <person name="Albert R."/>
            <person name="Binder M."/>
            <person name="Bloem J."/>
            <person name="LaButti K."/>
            <person name="Salamov A."/>
            <person name="Andreopoulos B."/>
            <person name="Baker S."/>
            <person name="Barry K."/>
            <person name="Bills G."/>
            <person name="Bluhm B."/>
            <person name="Cannon C."/>
            <person name="Castanera R."/>
            <person name="Culley D."/>
            <person name="Daum C."/>
            <person name="Ezra D."/>
            <person name="Gonzalez J."/>
            <person name="Henrissat B."/>
            <person name="Kuo A."/>
            <person name="Liang C."/>
            <person name="Lipzen A."/>
            <person name="Lutzoni F."/>
            <person name="Magnuson J."/>
            <person name="Mondo S."/>
            <person name="Nolan M."/>
            <person name="Ohm R."/>
            <person name="Pangilinan J."/>
            <person name="Park H.-J."/>
            <person name="Ramirez L."/>
            <person name="Alfaro M."/>
            <person name="Sun H."/>
            <person name="Tritt A."/>
            <person name="Yoshinaga Y."/>
            <person name="Zwiers L.-H."/>
            <person name="Turgeon B."/>
            <person name="Goodwin S."/>
            <person name="Spatafora J."/>
            <person name="Crous P."/>
            <person name="Grigoriev I."/>
        </authorList>
    </citation>
    <scope>NUCLEOTIDE SEQUENCE [LARGE SCALE GENOMIC DNA]</scope>
    <source>
        <strain evidence="2">CECT 20119</strain>
    </source>
</reference>
<dbReference type="EMBL" id="ML992502">
    <property type="protein sequence ID" value="KAF2226596.1"/>
    <property type="molecule type" value="Genomic_DNA"/>
</dbReference>
<organism evidence="1 2">
    <name type="scientific">Elsinoe ampelina</name>
    <dbReference type="NCBI Taxonomy" id="302913"/>
    <lineage>
        <taxon>Eukaryota</taxon>
        <taxon>Fungi</taxon>
        <taxon>Dikarya</taxon>
        <taxon>Ascomycota</taxon>
        <taxon>Pezizomycotina</taxon>
        <taxon>Dothideomycetes</taxon>
        <taxon>Dothideomycetidae</taxon>
        <taxon>Myriangiales</taxon>
        <taxon>Elsinoaceae</taxon>
        <taxon>Elsinoe</taxon>
    </lineage>
</organism>
<protein>
    <submittedName>
        <fullName evidence="1">Uncharacterized protein</fullName>
    </submittedName>
</protein>
<accession>A0A6A6GLJ3</accession>
<evidence type="ECO:0000313" key="2">
    <source>
        <dbReference type="Proteomes" id="UP000799538"/>
    </source>
</evidence>
<dbReference type="AlphaFoldDB" id="A0A6A6GLJ3"/>
<name>A0A6A6GLJ3_9PEZI</name>
<keyword evidence="2" id="KW-1185">Reference proteome</keyword>
<proteinExistence type="predicted"/>
<sequence length="149" mass="16057">MTACDSVPCWTVTGHHVSVGAIWIFYLRQTQARLNRLIARGRHDGLLLVRPAPFAPPAVPFECVPAPITSLAPVVAADHFLPVIRTTCSAALIRPKVSFLTYSLADTTQLASIGSHLTGPTTGLFLLASPWVRIFAKLSQFAHPASLAF</sequence>
<evidence type="ECO:0000313" key="1">
    <source>
        <dbReference type="EMBL" id="KAF2226596.1"/>
    </source>
</evidence>